<organism evidence="2 3">
    <name type="scientific">Neotoma lepida</name>
    <name type="common">Desert woodrat</name>
    <dbReference type="NCBI Taxonomy" id="56216"/>
    <lineage>
        <taxon>Eukaryota</taxon>
        <taxon>Metazoa</taxon>
        <taxon>Chordata</taxon>
        <taxon>Craniata</taxon>
        <taxon>Vertebrata</taxon>
        <taxon>Euteleostomi</taxon>
        <taxon>Mammalia</taxon>
        <taxon>Eutheria</taxon>
        <taxon>Euarchontoglires</taxon>
        <taxon>Glires</taxon>
        <taxon>Rodentia</taxon>
        <taxon>Myomorpha</taxon>
        <taxon>Muroidea</taxon>
        <taxon>Cricetidae</taxon>
        <taxon>Neotominae</taxon>
        <taxon>Neotoma</taxon>
    </lineage>
</organism>
<gene>
    <name evidence="2" type="ORF">A6R68_13268</name>
</gene>
<feature type="non-terminal residue" evidence="2">
    <location>
        <position position="68"/>
    </location>
</feature>
<sequence>MKEKDQGRSKAREGTWVQLRRQPVHPEKLFEFLTQERDKREKEPGLQEPGPHEFLTYETDKWELKTYS</sequence>
<protein>
    <submittedName>
        <fullName evidence="2">Uncharacterized protein</fullName>
    </submittedName>
</protein>
<dbReference type="EMBL" id="LZPO01055175">
    <property type="protein sequence ID" value="OBS72155.1"/>
    <property type="molecule type" value="Genomic_DNA"/>
</dbReference>
<evidence type="ECO:0000256" key="1">
    <source>
        <dbReference type="SAM" id="MobiDB-lite"/>
    </source>
</evidence>
<reference evidence="2 3" key="1">
    <citation type="submission" date="2016-06" db="EMBL/GenBank/DDBJ databases">
        <title>The Draft Genome Sequence and Annotation of the Desert Woodrat Neotoma lepida.</title>
        <authorList>
            <person name="Campbell M."/>
            <person name="Oakeson K.F."/>
            <person name="Yandell M."/>
            <person name="Halpert J.R."/>
            <person name="Dearing D."/>
        </authorList>
    </citation>
    <scope>NUCLEOTIDE SEQUENCE [LARGE SCALE GENOMIC DNA]</scope>
    <source>
        <strain evidence="2">417</strain>
        <tissue evidence="2">Liver</tissue>
    </source>
</reference>
<feature type="region of interest" description="Disordered" evidence="1">
    <location>
        <begin position="1"/>
        <end position="20"/>
    </location>
</feature>
<feature type="compositionally biased region" description="Basic and acidic residues" evidence="1">
    <location>
        <begin position="1"/>
        <end position="13"/>
    </location>
</feature>
<accession>A0A1A6H2X0</accession>
<proteinExistence type="predicted"/>
<dbReference type="AlphaFoldDB" id="A0A1A6H2X0"/>
<dbReference type="Proteomes" id="UP000092124">
    <property type="component" value="Unassembled WGS sequence"/>
</dbReference>
<evidence type="ECO:0000313" key="2">
    <source>
        <dbReference type="EMBL" id="OBS72155.1"/>
    </source>
</evidence>
<name>A0A1A6H2X0_NEOLE</name>
<dbReference type="Gene3D" id="6.10.250.3260">
    <property type="match status" value="1"/>
</dbReference>
<comment type="caution">
    <text evidence="2">The sequence shown here is derived from an EMBL/GenBank/DDBJ whole genome shotgun (WGS) entry which is preliminary data.</text>
</comment>
<evidence type="ECO:0000313" key="3">
    <source>
        <dbReference type="Proteomes" id="UP000092124"/>
    </source>
</evidence>
<keyword evidence="3" id="KW-1185">Reference proteome</keyword>